<keyword evidence="4" id="KW-0479">Metal-binding</keyword>
<dbReference type="InterPro" id="IPR002401">
    <property type="entry name" value="Cyt_P450_E_grp-I"/>
</dbReference>
<evidence type="ECO:0000256" key="1">
    <source>
        <dbReference type="ARBA" id="ARBA00004167"/>
    </source>
</evidence>
<evidence type="ECO:0000256" key="8">
    <source>
        <dbReference type="SAM" id="SignalP"/>
    </source>
</evidence>
<comment type="subcellular location">
    <subcellularLocation>
        <location evidence="1">Membrane</location>
        <topology evidence="1">Single-pass membrane protein</topology>
    </subcellularLocation>
</comment>
<dbReference type="PRINTS" id="PR00463">
    <property type="entry name" value="EP450I"/>
</dbReference>
<dbReference type="InterPro" id="IPR001128">
    <property type="entry name" value="Cyt_P450"/>
</dbReference>
<comment type="similarity">
    <text evidence="2">Belongs to the cytochrome P450 family.</text>
</comment>
<dbReference type="PANTHER" id="PTHR47955">
    <property type="entry name" value="CYTOCHROME P450 FAMILY 71 PROTEIN"/>
    <property type="match status" value="1"/>
</dbReference>
<protein>
    <submittedName>
        <fullName evidence="10">Cytochrome P450 71A14-like</fullName>
    </submittedName>
</protein>
<keyword evidence="9" id="KW-1185">Reference proteome</keyword>
<feature type="signal peptide" evidence="8">
    <location>
        <begin position="1"/>
        <end position="28"/>
    </location>
</feature>
<accession>A0ABM0T5X4</accession>
<reference evidence="10" key="2">
    <citation type="submission" date="2025-08" db="UniProtKB">
        <authorList>
            <consortium name="RefSeq"/>
        </authorList>
    </citation>
    <scope>IDENTIFICATION</scope>
    <source>
        <tissue evidence="10">Leaf</tissue>
    </source>
</reference>
<dbReference type="Proteomes" id="UP000694864">
    <property type="component" value="Chromosome 8"/>
</dbReference>
<keyword evidence="8" id="KW-0732">Signal</keyword>
<dbReference type="PANTHER" id="PTHR47955:SF15">
    <property type="entry name" value="CYTOCHROME P450 71A2-LIKE"/>
    <property type="match status" value="1"/>
</dbReference>
<evidence type="ECO:0000256" key="4">
    <source>
        <dbReference type="ARBA" id="ARBA00022723"/>
    </source>
</evidence>
<evidence type="ECO:0000256" key="2">
    <source>
        <dbReference type="ARBA" id="ARBA00010617"/>
    </source>
</evidence>
<keyword evidence="6" id="KW-0408">Iron</keyword>
<gene>
    <name evidence="10" type="primary">LOC104706814</name>
</gene>
<organism evidence="9 10">
    <name type="scientific">Camelina sativa</name>
    <name type="common">False flax</name>
    <name type="synonym">Myagrum sativum</name>
    <dbReference type="NCBI Taxonomy" id="90675"/>
    <lineage>
        <taxon>Eukaryota</taxon>
        <taxon>Viridiplantae</taxon>
        <taxon>Streptophyta</taxon>
        <taxon>Embryophyta</taxon>
        <taxon>Tracheophyta</taxon>
        <taxon>Spermatophyta</taxon>
        <taxon>Magnoliopsida</taxon>
        <taxon>eudicotyledons</taxon>
        <taxon>Gunneridae</taxon>
        <taxon>Pentapetalae</taxon>
        <taxon>rosids</taxon>
        <taxon>malvids</taxon>
        <taxon>Brassicales</taxon>
        <taxon>Brassicaceae</taxon>
        <taxon>Camelineae</taxon>
        <taxon>Camelina</taxon>
    </lineage>
</organism>
<dbReference type="Pfam" id="PF00067">
    <property type="entry name" value="p450"/>
    <property type="match status" value="1"/>
</dbReference>
<keyword evidence="3" id="KW-0812">Transmembrane</keyword>
<dbReference type="RefSeq" id="XP_010421347.1">
    <property type="nucleotide sequence ID" value="XM_010423045.2"/>
</dbReference>
<feature type="chain" id="PRO_5045231576" evidence="8">
    <location>
        <begin position="29"/>
        <end position="408"/>
    </location>
</feature>
<proteinExistence type="inferred from homology"/>
<evidence type="ECO:0000313" key="9">
    <source>
        <dbReference type="Proteomes" id="UP000694864"/>
    </source>
</evidence>
<keyword evidence="5" id="KW-1133">Transmembrane helix</keyword>
<evidence type="ECO:0000256" key="3">
    <source>
        <dbReference type="ARBA" id="ARBA00022692"/>
    </source>
</evidence>
<evidence type="ECO:0000256" key="5">
    <source>
        <dbReference type="ARBA" id="ARBA00022989"/>
    </source>
</evidence>
<name>A0ABM0T5X4_CAMSA</name>
<keyword evidence="7" id="KW-0472">Membrane</keyword>
<sequence length="408" mass="46286">MEMIIISPCLTTILALLLFKQLLERTATKINLPPSPWRLPVIGNLHQLSLHPHRSLRSLSFRYGPLMLLHFGRVPVLVVSSSDVAHDIMKTHDFKVANRPKLKVVEKFMNGGRDVAFSPYGEYWRHIKSVCVIHLLSKKMVQSFEKVREEEISLMMESVEKASSSTSPLNLSELLMTLTSDVTSRVSLGRKHSNEESMSEFKNQVRAIMELVGGFPVGEYIPCLAWIDKLNGLDDKLKESSETFGGLMDKVVQEHVEADKPTHDLVDIMLSLERQKKNGIEVRRSDIKFIILDMFLGGTTTTYALLEWIMTELIRHPVRMKKLQEEIRTKATSGTNLYRSQEDVEGMKYLKAVIKEGLRLHPPFPLLVPRLLTEDVNLRGCDIAAGTQVIVNAWAIQRDTVSWGTDAE</sequence>
<evidence type="ECO:0000256" key="6">
    <source>
        <dbReference type="ARBA" id="ARBA00023004"/>
    </source>
</evidence>
<dbReference type="CDD" id="cd11072">
    <property type="entry name" value="CYP71-like"/>
    <property type="match status" value="1"/>
</dbReference>
<evidence type="ECO:0000256" key="7">
    <source>
        <dbReference type="ARBA" id="ARBA00023136"/>
    </source>
</evidence>
<dbReference type="Gene3D" id="1.10.630.10">
    <property type="entry name" value="Cytochrome P450"/>
    <property type="match status" value="1"/>
</dbReference>
<reference evidence="9" key="1">
    <citation type="journal article" date="2014" name="Nat. Commun.">
        <title>The emerging biofuel crop Camelina sativa retains a highly undifferentiated hexaploid genome structure.</title>
        <authorList>
            <person name="Kagale S."/>
            <person name="Koh C."/>
            <person name="Nixon J."/>
            <person name="Bollina V."/>
            <person name="Clarke W.E."/>
            <person name="Tuteja R."/>
            <person name="Spillane C."/>
            <person name="Robinson S.J."/>
            <person name="Links M.G."/>
            <person name="Clarke C."/>
            <person name="Higgins E.E."/>
            <person name="Huebert T."/>
            <person name="Sharpe A.G."/>
            <person name="Parkin I.A."/>
        </authorList>
    </citation>
    <scope>NUCLEOTIDE SEQUENCE [LARGE SCALE GENOMIC DNA]</scope>
    <source>
        <strain evidence="9">cv. DH55</strain>
    </source>
</reference>
<dbReference type="GeneID" id="104706814"/>
<evidence type="ECO:0000313" key="10">
    <source>
        <dbReference type="RefSeq" id="XP_010421347.1"/>
    </source>
</evidence>
<dbReference type="InterPro" id="IPR036396">
    <property type="entry name" value="Cyt_P450_sf"/>
</dbReference>
<dbReference type="SUPFAM" id="SSF48264">
    <property type="entry name" value="Cytochrome P450"/>
    <property type="match status" value="1"/>
</dbReference>